<gene>
    <name evidence="5" type="primary">tatC</name>
    <name evidence="6" type="ORF">OXIME_001144</name>
</gene>
<evidence type="ECO:0000256" key="5">
    <source>
        <dbReference type="HAMAP-Rule" id="MF_00902"/>
    </source>
</evidence>
<feature type="transmembrane region" description="Helical" evidence="5">
    <location>
        <begin position="215"/>
        <end position="233"/>
    </location>
</feature>
<dbReference type="AlphaFoldDB" id="A0AAX4NGH1"/>
<comment type="function">
    <text evidence="5">Part of the twin-arginine translocation (Tat) system that transports large folded proteins containing a characteristic twin-arginine motif in their signal peptide across membranes.</text>
</comment>
<dbReference type="InterPro" id="IPR002033">
    <property type="entry name" value="TatC"/>
</dbReference>
<keyword evidence="5" id="KW-1003">Cell membrane</keyword>
<dbReference type="HAMAP" id="MF_00902">
    <property type="entry name" value="TatC"/>
    <property type="match status" value="1"/>
</dbReference>
<keyword evidence="2 5" id="KW-0812">Transmembrane</keyword>
<dbReference type="PANTHER" id="PTHR30371:SF0">
    <property type="entry name" value="SEC-INDEPENDENT PROTEIN TRANSLOCASE PROTEIN TATC, CHLOROPLASTIC-RELATED"/>
    <property type="match status" value="1"/>
</dbReference>
<dbReference type="Pfam" id="PF00902">
    <property type="entry name" value="TatC"/>
    <property type="match status" value="1"/>
</dbReference>
<sequence>MSDEELLPLLIKNLDELRYRVIRIFYVFGIVFIFLMIFRVQTLDLFGFKFPFIYPDVYRNTGSQFLALVESHVLPKGTEILVFRPTDGVAADLYLTMFMALVISMPYTVLQISRFLNPALKKSEKDMVKSLVIPASALFAAGSFVGLWLIAPELFIIFNRFDLGLGAVTSMGLMNFVSFLFIYVLTFGLAFELPVIMVAITRLGIVNSDYWRKNWRYAVVASLVFGMIFSPGVTGFTMIVMSVPMMILYFGGYYFARRIEKHRMEQAVQDNKDAFSN</sequence>
<feature type="transmembrane region" description="Helical" evidence="5">
    <location>
        <begin position="93"/>
        <end position="110"/>
    </location>
</feature>
<protein>
    <recommendedName>
        <fullName evidence="5">Sec-independent protein translocase protein TatC</fullName>
    </recommendedName>
</protein>
<feature type="transmembrane region" description="Helical" evidence="5">
    <location>
        <begin position="21"/>
        <end position="40"/>
    </location>
</feature>
<keyword evidence="5" id="KW-0811">Translocation</keyword>
<dbReference type="RefSeq" id="WP_393970900.1">
    <property type="nucleotide sequence ID" value="NZ_CP133772.1"/>
</dbReference>
<comment type="subcellular location">
    <subcellularLocation>
        <location evidence="5">Cell membrane</location>
        <topology evidence="5">Multi-pass membrane protein</topology>
    </subcellularLocation>
    <subcellularLocation>
        <location evidence="1">Membrane</location>
        <topology evidence="1">Multi-pass membrane protein</topology>
    </subcellularLocation>
</comment>
<evidence type="ECO:0000256" key="3">
    <source>
        <dbReference type="ARBA" id="ARBA00022989"/>
    </source>
</evidence>
<organism evidence="6 7">
    <name type="scientific">Oxyplasma meridianum</name>
    <dbReference type="NCBI Taxonomy" id="3073602"/>
    <lineage>
        <taxon>Archaea</taxon>
        <taxon>Methanobacteriati</taxon>
        <taxon>Thermoplasmatota</taxon>
        <taxon>Thermoplasmata</taxon>
        <taxon>Thermoplasmatales</taxon>
        <taxon>Thermoplasmataceae</taxon>
        <taxon>Oxyplasma</taxon>
    </lineage>
</organism>
<feature type="transmembrane region" description="Helical" evidence="5">
    <location>
        <begin position="131"/>
        <end position="158"/>
    </location>
</feature>
<keyword evidence="3 5" id="KW-1133">Transmembrane helix</keyword>
<evidence type="ECO:0000256" key="4">
    <source>
        <dbReference type="ARBA" id="ARBA00023136"/>
    </source>
</evidence>
<evidence type="ECO:0000313" key="7">
    <source>
        <dbReference type="Proteomes" id="UP001451606"/>
    </source>
</evidence>
<dbReference type="GO" id="GO:0033281">
    <property type="term" value="C:TAT protein transport complex"/>
    <property type="evidence" value="ECO:0007669"/>
    <property type="project" value="UniProtKB-UniRule"/>
</dbReference>
<feature type="transmembrane region" description="Helical" evidence="5">
    <location>
        <begin position="239"/>
        <end position="256"/>
    </location>
</feature>
<proteinExistence type="inferred from homology"/>
<dbReference type="GO" id="GO:0065002">
    <property type="term" value="P:intracellular protein transmembrane transport"/>
    <property type="evidence" value="ECO:0007669"/>
    <property type="project" value="TreeGrafter"/>
</dbReference>
<dbReference type="GeneID" id="95967881"/>
<evidence type="ECO:0000256" key="2">
    <source>
        <dbReference type="ARBA" id="ARBA00022692"/>
    </source>
</evidence>
<dbReference type="GO" id="GO:0043953">
    <property type="term" value="P:protein transport by the Tat complex"/>
    <property type="evidence" value="ECO:0007669"/>
    <property type="project" value="UniProtKB-UniRule"/>
</dbReference>
<evidence type="ECO:0000256" key="1">
    <source>
        <dbReference type="ARBA" id="ARBA00004141"/>
    </source>
</evidence>
<dbReference type="EMBL" id="CP133772">
    <property type="protein sequence ID" value="WYY00566.1"/>
    <property type="molecule type" value="Genomic_DNA"/>
</dbReference>
<comment type="similarity">
    <text evidence="5">Belongs to the TatC family.</text>
</comment>
<feature type="transmembrane region" description="Helical" evidence="5">
    <location>
        <begin position="178"/>
        <end position="203"/>
    </location>
</feature>
<comment type="subunit">
    <text evidence="5">Forms a complex with TatA.</text>
</comment>
<evidence type="ECO:0000313" key="6">
    <source>
        <dbReference type="EMBL" id="WYY00566.1"/>
    </source>
</evidence>
<dbReference type="Proteomes" id="UP001451606">
    <property type="component" value="Chromosome"/>
</dbReference>
<keyword evidence="7" id="KW-1185">Reference proteome</keyword>
<keyword evidence="5" id="KW-0813">Transport</keyword>
<keyword evidence="4 5" id="KW-0472">Membrane</keyword>
<keyword evidence="5" id="KW-0653">Protein transport</keyword>
<dbReference type="KEGG" id="omr:OXIME_001144"/>
<dbReference type="PRINTS" id="PR01840">
    <property type="entry name" value="TATCFAMILY"/>
</dbReference>
<name>A0AAX4NGH1_9ARCH</name>
<reference evidence="6 7" key="1">
    <citation type="submission" date="2023-09" db="EMBL/GenBank/DDBJ databases">
        <authorList>
            <person name="Golyshina O.V."/>
            <person name="Lunev E.A."/>
            <person name="Bargiela R."/>
            <person name="Gaines M.C."/>
            <person name="Daum B."/>
            <person name="Bale N.J."/>
            <person name="Koenen M."/>
            <person name="Sinninghe Damst J.S."/>
            <person name="Yakimov M."/>
            <person name="Golyshin P.N."/>
        </authorList>
    </citation>
    <scope>NUCLEOTIDE SEQUENCE [LARGE SCALE GENOMIC DNA]</scope>
    <source>
        <strain evidence="6 7">M1</strain>
    </source>
</reference>
<dbReference type="GO" id="GO:0009977">
    <property type="term" value="F:proton motive force dependent protein transmembrane transporter activity"/>
    <property type="evidence" value="ECO:0007669"/>
    <property type="project" value="TreeGrafter"/>
</dbReference>
<accession>A0AAX4NGH1</accession>
<dbReference type="PANTHER" id="PTHR30371">
    <property type="entry name" value="SEC-INDEPENDENT PROTEIN TRANSLOCASE PROTEIN TATC"/>
    <property type="match status" value="1"/>
</dbReference>